<protein>
    <recommendedName>
        <fullName evidence="2">Tail protein</fullName>
    </recommendedName>
</protein>
<proteinExistence type="predicted"/>
<name>A0A6M3LDA0_9ZZZZ</name>
<dbReference type="EMBL" id="MT143061">
    <property type="protein sequence ID" value="QJA92373.1"/>
    <property type="molecule type" value="Genomic_DNA"/>
</dbReference>
<accession>A0A6M3LDA0</accession>
<evidence type="ECO:0000313" key="1">
    <source>
        <dbReference type="EMBL" id="QJA92373.1"/>
    </source>
</evidence>
<organism evidence="1">
    <name type="scientific">viral metagenome</name>
    <dbReference type="NCBI Taxonomy" id="1070528"/>
    <lineage>
        <taxon>unclassified sequences</taxon>
        <taxon>metagenomes</taxon>
        <taxon>organismal metagenomes</taxon>
    </lineage>
</organism>
<dbReference type="AlphaFoldDB" id="A0A6M3LDA0"/>
<reference evidence="1" key="1">
    <citation type="submission" date="2020-03" db="EMBL/GenBank/DDBJ databases">
        <title>The deep terrestrial virosphere.</title>
        <authorList>
            <person name="Holmfeldt K."/>
            <person name="Nilsson E."/>
            <person name="Simone D."/>
            <person name="Lopez-Fernandez M."/>
            <person name="Wu X."/>
            <person name="de Brujin I."/>
            <person name="Lundin D."/>
            <person name="Andersson A."/>
            <person name="Bertilsson S."/>
            <person name="Dopson M."/>
        </authorList>
    </citation>
    <scope>NUCLEOTIDE SEQUENCE</scope>
    <source>
        <strain evidence="1">MM415B04709</strain>
    </source>
</reference>
<gene>
    <name evidence="1" type="ORF">MM415B04709_0011</name>
</gene>
<evidence type="ECO:0008006" key="2">
    <source>
        <dbReference type="Google" id="ProtNLM"/>
    </source>
</evidence>
<sequence>MAWAAPRTWVAGEIVTASIMNSAVRDNFLYIKGVGQVPTIQSGLTIDNSLGSERLLLPLLSTAECGTVLNAEGEVAFDETTHQMKEYDGTAVRVLISEADVDDTPVNGADTVPVSSNWAYDFQQELTTAGDVPFATAAGVWERLPIGVALQFLKTNAGATAPEWVTVTGISIASSTYNGNNTNDRQIATGFKCSLVLIYDSGGGYAWITFSTSTTIRLATGGPIIAYTADALLHATDGFLVDQSAANATGLTYTYVAIG</sequence>